<evidence type="ECO:0000256" key="1">
    <source>
        <dbReference type="ARBA" id="ARBA00022603"/>
    </source>
</evidence>
<dbReference type="PANTHER" id="PTHR30481:SF4">
    <property type="entry name" value="SITE-SPECIFIC DNA-METHYLTRANSFERASE (ADENINE-SPECIFIC)"/>
    <property type="match status" value="1"/>
</dbReference>
<dbReference type="RefSeq" id="WP_078221567.1">
    <property type="nucleotide sequence ID" value="NZ_CP019911.1"/>
</dbReference>
<dbReference type="InterPro" id="IPR029063">
    <property type="entry name" value="SAM-dependent_MTases_sf"/>
</dbReference>
<dbReference type="GO" id="GO:0006298">
    <property type="term" value="P:mismatch repair"/>
    <property type="evidence" value="ECO:0007669"/>
    <property type="project" value="TreeGrafter"/>
</dbReference>
<dbReference type="GO" id="GO:0043565">
    <property type="term" value="F:sequence-specific DNA binding"/>
    <property type="evidence" value="ECO:0007669"/>
    <property type="project" value="TreeGrafter"/>
</dbReference>
<evidence type="ECO:0000256" key="2">
    <source>
        <dbReference type="ARBA" id="ARBA00022679"/>
    </source>
</evidence>
<dbReference type="InterPro" id="IPR012263">
    <property type="entry name" value="M_m6A_EcoRV"/>
</dbReference>
<dbReference type="Proteomes" id="UP000189628">
    <property type="component" value="Chromosome"/>
</dbReference>
<feature type="region of interest" description="Disordered" evidence="4">
    <location>
        <begin position="117"/>
        <end position="141"/>
    </location>
</feature>
<keyword evidence="3" id="KW-0949">S-adenosyl-L-methionine</keyword>
<accession>A0A1U9VDD0</accession>
<reference evidence="5 6" key="1">
    <citation type="submission" date="2017-02" db="EMBL/GenBank/DDBJ databases">
        <title>Blood Disease Bacterium A2-HR MARDI.</title>
        <authorList>
            <person name="Badrun R."/>
            <person name="Abu Bakar N."/>
            <person name="Laboh R."/>
        </authorList>
    </citation>
    <scope>NUCLEOTIDE SEQUENCE [LARGE SCALE GENOMIC DNA]</scope>
    <source>
        <strain evidence="5 6">A2-HR MARDI</strain>
    </source>
</reference>
<dbReference type="SUPFAM" id="SSF53335">
    <property type="entry name" value="S-adenosyl-L-methionine-dependent methyltransferases"/>
    <property type="match status" value="1"/>
</dbReference>
<dbReference type="Pfam" id="PF02086">
    <property type="entry name" value="MethyltransfD12"/>
    <property type="match status" value="1"/>
</dbReference>
<evidence type="ECO:0000256" key="4">
    <source>
        <dbReference type="SAM" id="MobiDB-lite"/>
    </source>
</evidence>
<protein>
    <submittedName>
        <fullName evidence="5">Uncharacterized protein</fullName>
    </submittedName>
</protein>
<dbReference type="GO" id="GO:0032259">
    <property type="term" value="P:methylation"/>
    <property type="evidence" value="ECO:0007669"/>
    <property type="project" value="UniProtKB-KW"/>
</dbReference>
<dbReference type="Gene3D" id="3.40.50.150">
    <property type="entry name" value="Vaccinia Virus protein VP39"/>
    <property type="match status" value="2"/>
</dbReference>
<sequence>MSSPTRPVLRYHGGKFRIADWIVSFFPEHGCYLEPFGGGASVLVRKGRVGTEIYNDLDGDVVNLFRILRDHGTAAELWHRLRFTPFARAEFDAAYSDPTDPVDQAHKLIMRSFMGHGSDSATRRTQPGFRTKRSRSGTEGGGFTRSPACEFAAYPDAIHGFHERLAGVVIENRHAIDLIHQFDSPTTLIYADPPYVLSSRTLMRGSSNSSHGYRHEMSDDDHRALAECLRNCRSMVVLSGYASDLYDRELYPDWQRFERKAVAEAGKARTEVVWLNHACSTALIGQQAQQRLIA</sequence>
<dbReference type="PRINTS" id="PR00505">
    <property type="entry name" value="D12N6MTFRASE"/>
</dbReference>
<dbReference type="PANTHER" id="PTHR30481">
    <property type="entry name" value="DNA ADENINE METHYLASE"/>
    <property type="match status" value="1"/>
</dbReference>
<dbReference type="InterPro" id="IPR012327">
    <property type="entry name" value="MeTrfase_D12"/>
</dbReference>
<name>A0A1U9VDD0_9RALS</name>
<keyword evidence="2" id="KW-0808">Transferase</keyword>
<evidence type="ECO:0000313" key="5">
    <source>
        <dbReference type="EMBL" id="AQW28659.1"/>
    </source>
</evidence>
<proteinExistence type="predicted"/>
<dbReference type="AlphaFoldDB" id="A0A1U9VDD0"/>
<dbReference type="PIRSF" id="PIRSF000398">
    <property type="entry name" value="M_m6A_EcoRV"/>
    <property type="match status" value="1"/>
</dbReference>
<dbReference type="GO" id="GO:0009007">
    <property type="term" value="F:site-specific DNA-methyltransferase (adenine-specific) activity"/>
    <property type="evidence" value="ECO:0007669"/>
    <property type="project" value="UniProtKB-EC"/>
</dbReference>
<dbReference type="GO" id="GO:0009307">
    <property type="term" value="P:DNA restriction-modification system"/>
    <property type="evidence" value="ECO:0007669"/>
    <property type="project" value="InterPro"/>
</dbReference>
<keyword evidence="1" id="KW-0489">Methyltransferase</keyword>
<dbReference type="GO" id="GO:1904047">
    <property type="term" value="F:S-adenosyl-L-methionine binding"/>
    <property type="evidence" value="ECO:0007669"/>
    <property type="project" value="TreeGrafter"/>
</dbReference>
<organism evidence="5 6">
    <name type="scientific">blood disease bacterium A2-HR MARDI</name>
    <dbReference type="NCBI Taxonomy" id="1944648"/>
    <lineage>
        <taxon>Bacteria</taxon>
        <taxon>Pseudomonadati</taxon>
        <taxon>Pseudomonadota</taxon>
        <taxon>Betaproteobacteria</taxon>
        <taxon>Burkholderiales</taxon>
        <taxon>Burkholderiaceae</taxon>
        <taxon>Ralstonia</taxon>
        <taxon>Ralstonia solanacearum species complex</taxon>
    </lineage>
</organism>
<dbReference type="EMBL" id="CP019911">
    <property type="protein sequence ID" value="AQW28659.1"/>
    <property type="molecule type" value="Genomic_DNA"/>
</dbReference>
<evidence type="ECO:0000256" key="3">
    <source>
        <dbReference type="ARBA" id="ARBA00022691"/>
    </source>
</evidence>
<evidence type="ECO:0000313" key="6">
    <source>
        <dbReference type="Proteomes" id="UP000189628"/>
    </source>
</evidence>
<dbReference type="REBASE" id="192352">
    <property type="entry name" value="M.UbaA2HRORF540P"/>
</dbReference>
<gene>
    <name evidence="5" type="ORF">B0B51_00540</name>
</gene>